<feature type="transmembrane region" description="Helical" evidence="1">
    <location>
        <begin position="311"/>
        <end position="331"/>
    </location>
</feature>
<feature type="transmembrane region" description="Helical" evidence="1">
    <location>
        <begin position="253"/>
        <end position="272"/>
    </location>
</feature>
<dbReference type="Pfam" id="PF25221">
    <property type="entry name" value="5TMH_Lnb"/>
    <property type="match status" value="1"/>
</dbReference>
<proteinExistence type="predicted"/>
<dbReference type="InterPro" id="IPR057436">
    <property type="entry name" value="5TMH_Lnb"/>
</dbReference>
<feature type="domain" description="Lnb N-terminal periplasmic" evidence="3">
    <location>
        <begin position="28"/>
        <end position="158"/>
    </location>
</feature>
<dbReference type="RefSeq" id="WP_377410480.1">
    <property type="nucleotide sequence ID" value="NZ_JBHSCY010000002.1"/>
</dbReference>
<sequence>MKKLLFTFLFLAISITSKSQVQLSVYSEISIVTADAGNELFEAFGHSAIRIKDPVLQLDLVYNYGIFDFNAPNFYTNFTKGRLLYKLGRYQFKYFLESYKQDKRWVKQQVLNLTQQQRQAFFMYLERNASPQNATYLYDPFFNNCASKLKDITTTILGDKVEFNDKEIEKELSFRTLMNRQIHWNTWGGFGINLALGSKLDKTANLQQYMYLPDYVYTIFKNSTVYFKNQKQPLVKKEELLLDFPNRKQSIPFISPLLVFSIIALLGIFITYRDNKNQKRTKWLDTILLITTGLVGFLIVFLWFFTDHSITPNNFNVLWAFAPNLIIVFLLNKGKKWLSNYFIFLLFLLVIIPIIWITSIQHFPIAVIPLLILLFVRYLFLSKSFK</sequence>
<evidence type="ECO:0000259" key="3">
    <source>
        <dbReference type="Pfam" id="PF13387"/>
    </source>
</evidence>
<accession>A0ABV8RAL5</accession>
<dbReference type="InterPro" id="IPR025178">
    <property type="entry name" value="Lnb_N"/>
</dbReference>
<keyword evidence="1" id="KW-1133">Transmembrane helix</keyword>
<dbReference type="Proteomes" id="UP001595826">
    <property type="component" value="Unassembled WGS sequence"/>
</dbReference>
<evidence type="ECO:0000256" key="1">
    <source>
        <dbReference type="SAM" id="Phobius"/>
    </source>
</evidence>
<evidence type="ECO:0000259" key="4">
    <source>
        <dbReference type="Pfam" id="PF25221"/>
    </source>
</evidence>
<dbReference type="EMBL" id="JBHSCY010000002">
    <property type="protein sequence ID" value="MFC4269401.1"/>
    <property type="molecule type" value="Genomic_DNA"/>
</dbReference>
<evidence type="ECO:0000313" key="5">
    <source>
        <dbReference type="EMBL" id="MFC4269401.1"/>
    </source>
</evidence>
<keyword evidence="1" id="KW-0812">Transmembrane</keyword>
<dbReference type="Pfam" id="PF13387">
    <property type="entry name" value="Lnb_N"/>
    <property type="match status" value="1"/>
</dbReference>
<feature type="transmembrane region" description="Helical" evidence="1">
    <location>
        <begin position="338"/>
        <end position="357"/>
    </location>
</feature>
<reference evidence="6" key="1">
    <citation type="journal article" date="2019" name="Int. J. Syst. Evol. Microbiol.">
        <title>The Global Catalogue of Microorganisms (GCM) 10K type strain sequencing project: providing services to taxonomists for standard genome sequencing and annotation.</title>
        <authorList>
            <consortium name="The Broad Institute Genomics Platform"/>
            <consortium name="The Broad Institute Genome Sequencing Center for Infectious Disease"/>
            <person name="Wu L."/>
            <person name="Ma J."/>
        </authorList>
    </citation>
    <scope>NUCLEOTIDE SEQUENCE [LARGE SCALE GENOMIC DNA]</scope>
    <source>
        <strain evidence="6">CECT 8655</strain>
    </source>
</reference>
<feature type="domain" description="Lnb-like transmembrane" evidence="4">
    <location>
        <begin position="251"/>
        <end position="381"/>
    </location>
</feature>
<keyword evidence="1" id="KW-0472">Membrane</keyword>
<protein>
    <submittedName>
        <fullName evidence="5">DUF4105 domain-containing protein</fullName>
    </submittedName>
</protein>
<evidence type="ECO:0000313" key="6">
    <source>
        <dbReference type="Proteomes" id="UP001595826"/>
    </source>
</evidence>
<organism evidence="5 6">
    <name type="scientific">Polaribacter marinivivus</name>
    <dbReference type="NCBI Taxonomy" id="1524260"/>
    <lineage>
        <taxon>Bacteria</taxon>
        <taxon>Pseudomonadati</taxon>
        <taxon>Bacteroidota</taxon>
        <taxon>Flavobacteriia</taxon>
        <taxon>Flavobacteriales</taxon>
        <taxon>Flavobacteriaceae</taxon>
    </lineage>
</organism>
<feature type="signal peptide" evidence="2">
    <location>
        <begin position="1"/>
        <end position="19"/>
    </location>
</feature>
<feature type="transmembrane region" description="Helical" evidence="1">
    <location>
        <begin position="284"/>
        <end position="305"/>
    </location>
</feature>
<feature type="chain" id="PRO_5046084911" evidence="2">
    <location>
        <begin position="20"/>
        <end position="386"/>
    </location>
</feature>
<name>A0ABV8RAL5_9FLAO</name>
<feature type="transmembrane region" description="Helical" evidence="1">
    <location>
        <begin position="363"/>
        <end position="380"/>
    </location>
</feature>
<comment type="caution">
    <text evidence="5">The sequence shown here is derived from an EMBL/GenBank/DDBJ whole genome shotgun (WGS) entry which is preliminary data.</text>
</comment>
<gene>
    <name evidence="5" type="ORF">ACFOWD_10820</name>
</gene>
<keyword evidence="6" id="KW-1185">Reference proteome</keyword>
<evidence type="ECO:0000256" key="2">
    <source>
        <dbReference type="SAM" id="SignalP"/>
    </source>
</evidence>
<keyword evidence="2" id="KW-0732">Signal</keyword>